<dbReference type="GO" id="GO:0045727">
    <property type="term" value="P:positive regulation of translation"/>
    <property type="evidence" value="ECO:0007669"/>
    <property type="project" value="TreeGrafter"/>
</dbReference>
<dbReference type="PANTHER" id="PTHR22792">
    <property type="entry name" value="LUPUS LA PROTEIN-RELATED"/>
    <property type="match status" value="1"/>
</dbReference>
<accession>A0A0N4VKX9</accession>
<reference evidence="8" key="1">
    <citation type="submission" date="2017-02" db="UniProtKB">
        <authorList>
            <consortium name="WormBaseParasite"/>
        </authorList>
    </citation>
    <scope>IDENTIFICATION</scope>
</reference>
<dbReference type="Gene3D" id="3.30.70.330">
    <property type="match status" value="1"/>
</dbReference>
<reference evidence="6 7" key="2">
    <citation type="submission" date="2018-10" db="EMBL/GenBank/DDBJ databases">
        <authorList>
            <consortium name="Pathogen Informatics"/>
        </authorList>
    </citation>
    <scope>NUCLEOTIDE SEQUENCE [LARGE SCALE GENOMIC DNA]</scope>
</reference>
<dbReference type="Gene3D" id="1.10.10.10">
    <property type="entry name" value="Winged helix-like DNA-binding domain superfamily/Winged helix DNA-binding domain"/>
    <property type="match status" value="1"/>
</dbReference>
<dbReference type="SMART" id="SM00715">
    <property type="entry name" value="LA"/>
    <property type="match status" value="1"/>
</dbReference>
<proteinExistence type="predicted"/>
<evidence type="ECO:0000259" key="5">
    <source>
        <dbReference type="PROSITE" id="PS50961"/>
    </source>
</evidence>
<dbReference type="InterPro" id="IPR035979">
    <property type="entry name" value="RBD_domain_sf"/>
</dbReference>
<dbReference type="GO" id="GO:0003730">
    <property type="term" value="F:mRNA 3'-UTR binding"/>
    <property type="evidence" value="ECO:0007669"/>
    <property type="project" value="TreeGrafter"/>
</dbReference>
<dbReference type="InterPro" id="IPR012677">
    <property type="entry name" value="Nucleotide-bd_a/b_plait_sf"/>
</dbReference>
<keyword evidence="2 3" id="KW-0694">RNA-binding</keyword>
<dbReference type="GO" id="GO:0010494">
    <property type="term" value="C:cytoplasmic stress granule"/>
    <property type="evidence" value="ECO:0007669"/>
    <property type="project" value="TreeGrafter"/>
</dbReference>
<dbReference type="Proteomes" id="UP000274131">
    <property type="component" value="Unassembled WGS sequence"/>
</dbReference>
<evidence type="ECO:0000256" key="1">
    <source>
        <dbReference type="ARBA" id="ARBA00022553"/>
    </source>
</evidence>
<dbReference type="PROSITE" id="PS50961">
    <property type="entry name" value="HTH_LA"/>
    <property type="match status" value="1"/>
</dbReference>
<evidence type="ECO:0000313" key="8">
    <source>
        <dbReference type="WBParaSite" id="EVEC_0001152601-mRNA-1"/>
    </source>
</evidence>
<dbReference type="InterPro" id="IPR045180">
    <property type="entry name" value="La_dom_prot"/>
</dbReference>
<dbReference type="Pfam" id="PF05383">
    <property type="entry name" value="La"/>
    <property type="match status" value="1"/>
</dbReference>
<dbReference type="AlphaFoldDB" id="A0A0N4VKX9"/>
<dbReference type="InterPro" id="IPR036388">
    <property type="entry name" value="WH-like_DNA-bd_sf"/>
</dbReference>
<feature type="region of interest" description="Disordered" evidence="4">
    <location>
        <begin position="22"/>
        <end position="46"/>
    </location>
</feature>
<sequence>MGLEHLKSTCVVSAYNVNRVRGKLNDSDDDDNYEKQQSHETPPTPSLPWWFTDECEKRLSLTVDVPYSSCSYAPTLQVTPPCNPQPVPSVFYLDPDQVKEQLRKQLEYYFSRENLMTDRFLRSQMDNDSYVPIQIIADFPRVKQLTNNYDLIVQVLRESPRVQVDEKGERVRAVSKRCTIILRDIPPSTDEKEVAALFSGAPPYLRLHYGLNNSWYVIFESEEATQHAYLHLQNMKTFNNRPICVSKFGR</sequence>
<dbReference type="InterPro" id="IPR058699">
    <property type="entry name" value="RRM_LARP4/4B"/>
</dbReference>
<dbReference type="InterPro" id="IPR036390">
    <property type="entry name" value="WH_DNA-bd_sf"/>
</dbReference>
<protein>
    <submittedName>
        <fullName evidence="8">HTH La-type RNA-binding domain-containing protein</fullName>
    </submittedName>
</protein>
<name>A0A0N4VKX9_ENTVE</name>
<dbReference type="Pfam" id="PF26088">
    <property type="entry name" value="RRM_LARP4"/>
    <property type="match status" value="1"/>
</dbReference>
<organism evidence="8">
    <name type="scientific">Enterobius vermicularis</name>
    <name type="common">Human pinworm</name>
    <dbReference type="NCBI Taxonomy" id="51028"/>
    <lineage>
        <taxon>Eukaryota</taxon>
        <taxon>Metazoa</taxon>
        <taxon>Ecdysozoa</taxon>
        <taxon>Nematoda</taxon>
        <taxon>Chromadorea</taxon>
        <taxon>Rhabditida</taxon>
        <taxon>Spirurina</taxon>
        <taxon>Oxyuridomorpha</taxon>
        <taxon>Oxyuroidea</taxon>
        <taxon>Oxyuridae</taxon>
        <taxon>Enterobius</taxon>
    </lineage>
</organism>
<dbReference type="SUPFAM" id="SSF54928">
    <property type="entry name" value="RNA-binding domain, RBD"/>
    <property type="match status" value="1"/>
</dbReference>
<dbReference type="PANTHER" id="PTHR22792:SF131">
    <property type="entry name" value="LA-RELATED PROTEIN LARP4B"/>
    <property type="match status" value="1"/>
</dbReference>
<dbReference type="STRING" id="51028.A0A0N4VKX9"/>
<evidence type="ECO:0000313" key="7">
    <source>
        <dbReference type="Proteomes" id="UP000274131"/>
    </source>
</evidence>
<dbReference type="SUPFAM" id="SSF46785">
    <property type="entry name" value="Winged helix' DNA-binding domain"/>
    <property type="match status" value="1"/>
</dbReference>
<dbReference type="WBParaSite" id="EVEC_0001152601-mRNA-1">
    <property type="protein sequence ID" value="EVEC_0001152601-mRNA-1"/>
    <property type="gene ID" value="EVEC_0001152601"/>
</dbReference>
<feature type="domain" description="HTH La-type RNA-binding" evidence="5">
    <location>
        <begin position="92"/>
        <end position="181"/>
    </location>
</feature>
<keyword evidence="1" id="KW-0597">Phosphoprotein</keyword>
<evidence type="ECO:0000256" key="2">
    <source>
        <dbReference type="ARBA" id="ARBA00022884"/>
    </source>
</evidence>
<dbReference type="EMBL" id="UXUI01011242">
    <property type="protein sequence ID" value="VDD96074.1"/>
    <property type="molecule type" value="Genomic_DNA"/>
</dbReference>
<dbReference type="InterPro" id="IPR006630">
    <property type="entry name" value="La_HTH"/>
</dbReference>
<evidence type="ECO:0000313" key="6">
    <source>
        <dbReference type="EMBL" id="VDD96074.1"/>
    </source>
</evidence>
<evidence type="ECO:0000256" key="3">
    <source>
        <dbReference type="PROSITE-ProRule" id="PRU00332"/>
    </source>
</evidence>
<dbReference type="GO" id="GO:0005829">
    <property type="term" value="C:cytosol"/>
    <property type="evidence" value="ECO:0007669"/>
    <property type="project" value="TreeGrafter"/>
</dbReference>
<keyword evidence="7" id="KW-1185">Reference proteome</keyword>
<dbReference type="OrthoDB" id="10046764at2759"/>
<evidence type="ECO:0000256" key="4">
    <source>
        <dbReference type="SAM" id="MobiDB-lite"/>
    </source>
</evidence>
<dbReference type="CDD" id="cd12430">
    <property type="entry name" value="RRM_LARP4_5_like"/>
    <property type="match status" value="1"/>
</dbReference>
<gene>
    <name evidence="6" type="ORF">EVEC_LOCUS10825</name>
</gene>